<evidence type="ECO:0000313" key="8">
    <source>
        <dbReference type="Proteomes" id="UP001054837"/>
    </source>
</evidence>
<dbReference type="SUPFAM" id="SSF51730">
    <property type="entry name" value="FAD-linked oxidoreductase"/>
    <property type="match status" value="1"/>
</dbReference>
<comment type="function">
    <text evidence="5">Converts proline to delta-1-pyrroline-5-carboxylate.</text>
</comment>
<sequence length="617" mass="71628">MAVLFRFLVIKKNLIGYSCTLRSFGLRLKSSAVVSQNSVQSTENPGNVPQRDPLDLSFENTKDAFKSKTTWELFRAYLVLKLSTYNYLVENHEKVCRFQNLMAYGKKMLGPAFFKYIMRHTFYGHFVAGEDAKTIRPLLERLRSFGVKSILDYSAEEDISEDQVKEAMKKSKLSSQEAPKTGELKKYKPYEEFADRRKYHVKARTYFYLSEAQCEKNLETFLKSIEAVAGSTQSTGFAAIKLTALGRPQLLMQLSEVIARTRKYFKEVTGAASEHMVAEKVSPTAIATKLEYHKIKTDNEEVKNWLQNMDYDRKGLMNMFCWSGLVDLNFVMSDLFKVPNLQSGRMEPIIAALNPEEEEMFQNMMRRLHHIARNAREKDVRVMIDAEQSYFQPAINRITMEMMRKYNKKKAIIFNTYQCYLKEAYNNVVLDLDLARRQGFYFGAKLVRGAYMEQERIRAQEVGYEDPINITYEATSEMYHKTLTEILRQIVEDIEAGSDKKIGVMVATHNEDTIRFAVKKMEELGIKPEHKVICFGQLLGMCDQVSFLLGQAGYSVYKYVPYGPIDEVLPYLSRRALENHSLLRKVDKELRLLKKELFRRTIRGQFFYTPKGNYFPI</sequence>
<keyword evidence="4 5" id="KW-0642">Proline metabolism</keyword>
<dbReference type="Pfam" id="PF01619">
    <property type="entry name" value="Pro_dh"/>
    <property type="match status" value="1"/>
</dbReference>
<dbReference type="GO" id="GO:0071949">
    <property type="term" value="F:FAD binding"/>
    <property type="evidence" value="ECO:0007669"/>
    <property type="project" value="TreeGrafter"/>
</dbReference>
<evidence type="ECO:0000256" key="2">
    <source>
        <dbReference type="ARBA" id="ARBA00005869"/>
    </source>
</evidence>
<dbReference type="InterPro" id="IPR015659">
    <property type="entry name" value="Proline_oxidase"/>
</dbReference>
<keyword evidence="5" id="KW-0285">Flavoprotein</keyword>
<evidence type="ECO:0000256" key="5">
    <source>
        <dbReference type="RuleBase" id="RU364054"/>
    </source>
</evidence>
<dbReference type="Gene3D" id="3.20.20.220">
    <property type="match status" value="2"/>
</dbReference>
<dbReference type="PANTHER" id="PTHR13914:SF0">
    <property type="entry name" value="PROLINE DEHYDROGENASE 1, MITOCHONDRIAL"/>
    <property type="match status" value="1"/>
</dbReference>
<reference evidence="7 8" key="1">
    <citation type="submission" date="2021-06" db="EMBL/GenBank/DDBJ databases">
        <title>Caerostris darwini draft genome.</title>
        <authorList>
            <person name="Kono N."/>
            <person name="Arakawa K."/>
        </authorList>
    </citation>
    <scope>NUCLEOTIDE SEQUENCE [LARGE SCALE GENOMIC DNA]</scope>
</reference>
<evidence type="ECO:0000313" key="7">
    <source>
        <dbReference type="EMBL" id="GIY11427.1"/>
    </source>
</evidence>
<dbReference type="FunFam" id="3.20.20.220:FF:000012">
    <property type="entry name" value="Proline dehydrogenase"/>
    <property type="match status" value="1"/>
</dbReference>
<dbReference type="AlphaFoldDB" id="A0AAV4QTI6"/>
<evidence type="ECO:0000256" key="1">
    <source>
        <dbReference type="ARBA" id="ARBA00004739"/>
    </source>
</evidence>
<name>A0AAV4QTI6_9ARAC</name>
<gene>
    <name evidence="7" type="primary">slgA</name>
    <name evidence="7" type="ORF">CDAR_536041</name>
</gene>
<comment type="catalytic activity">
    <reaction evidence="5">
        <text>L-proline + a quinone = (S)-1-pyrroline-5-carboxylate + a quinol + H(+)</text>
        <dbReference type="Rhea" id="RHEA:23784"/>
        <dbReference type="ChEBI" id="CHEBI:15378"/>
        <dbReference type="ChEBI" id="CHEBI:17388"/>
        <dbReference type="ChEBI" id="CHEBI:24646"/>
        <dbReference type="ChEBI" id="CHEBI:60039"/>
        <dbReference type="ChEBI" id="CHEBI:132124"/>
        <dbReference type="EC" id="1.5.5.2"/>
    </reaction>
</comment>
<evidence type="ECO:0000256" key="4">
    <source>
        <dbReference type="ARBA" id="ARBA00023062"/>
    </source>
</evidence>
<dbReference type="InterPro" id="IPR002872">
    <property type="entry name" value="Proline_DH_dom"/>
</dbReference>
<dbReference type="EMBL" id="BPLQ01004902">
    <property type="protein sequence ID" value="GIY11427.1"/>
    <property type="molecule type" value="Genomic_DNA"/>
</dbReference>
<dbReference type="Proteomes" id="UP001054837">
    <property type="component" value="Unassembled WGS sequence"/>
</dbReference>
<dbReference type="PANTHER" id="PTHR13914">
    <property type="entry name" value="PROLINE OXIDASE"/>
    <property type="match status" value="1"/>
</dbReference>
<dbReference type="GO" id="GO:0005739">
    <property type="term" value="C:mitochondrion"/>
    <property type="evidence" value="ECO:0007669"/>
    <property type="project" value="TreeGrafter"/>
</dbReference>
<protein>
    <recommendedName>
        <fullName evidence="5">Proline dehydrogenase</fullName>
        <ecNumber evidence="5">1.5.5.2</ecNumber>
    </recommendedName>
</protein>
<dbReference type="InterPro" id="IPR029041">
    <property type="entry name" value="FAD-linked_oxidoreductase-like"/>
</dbReference>
<comment type="caution">
    <text evidence="7">The sequence shown here is derived from an EMBL/GenBank/DDBJ whole genome shotgun (WGS) entry which is preliminary data.</text>
</comment>
<dbReference type="GO" id="GO:0004657">
    <property type="term" value="F:proline dehydrogenase activity"/>
    <property type="evidence" value="ECO:0007669"/>
    <property type="project" value="UniProtKB-EC"/>
</dbReference>
<organism evidence="7 8">
    <name type="scientific">Caerostris darwini</name>
    <dbReference type="NCBI Taxonomy" id="1538125"/>
    <lineage>
        <taxon>Eukaryota</taxon>
        <taxon>Metazoa</taxon>
        <taxon>Ecdysozoa</taxon>
        <taxon>Arthropoda</taxon>
        <taxon>Chelicerata</taxon>
        <taxon>Arachnida</taxon>
        <taxon>Araneae</taxon>
        <taxon>Araneomorphae</taxon>
        <taxon>Entelegynae</taxon>
        <taxon>Araneoidea</taxon>
        <taxon>Araneidae</taxon>
        <taxon>Caerostris</taxon>
    </lineage>
</organism>
<keyword evidence="8" id="KW-1185">Reference proteome</keyword>
<comment type="pathway">
    <text evidence="1">Amino-acid degradation; L-proline degradation into L-glutamate; L-glutamate from L-proline: step 1/2.</text>
</comment>
<dbReference type="EC" id="1.5.5.2" evidence="5"/>
<proteinExistence type="inferred from homology"/>
<accession>A0AAV4QTI6</accession>
<evidence type="ECO:0000256" key="3">
    <source>
        <dbReference type="ARBA" id="ARBA00023002"/>
    </source>
</evidence>
<keyword evidence="5" id="KW-0274">FAD</keyword>
<comment type="cofactor">
    <cofactor evidence="5">
        <name>FAD</name>
        <dbReference type="ChEBI" id="CHEBI:57692"/>
    </cofactor>
</comment>
<keyword evidence="3 5" id="KW-0560">Oxidoreductase</keyword>
<evidence type="ECO:0000259" key="6">
    <source>
        <dbReference type="Pfam" id="PF01619"/>
    </source>
</evidence>
<feature type="domain" description="Proline dehydrogenase" evidence="6">
    <location>
        <begin position="139"/>
        <end position="585"/>
    </location>
</feature>
<dbReference type="GO" id="GO:0010133">
    <property type="term" value="P:L-proline catabolic process to L-glutamate"/>
    <property type="evidence" value="ECO:0007669"/>
    <property type="project" value="TreeGrafter"/>
</dbReference>
<comment type="similarity">
    <text evidence="2 5">Belongs to the proline oxidase family.</text>
</comment>